<feature type="binding site" evidence="7">
    <location>
        <position position="275"/>
    </location>
    <ligand>
        <name>substrate</name>
    </ligand>
</feature>
<dbReference type="InterPro" id="IPR005255">
    <property type="entry name" value="PdxA_fam"/>
</dbReference>
<dbReference type="OrthoDB" id="9801783at2"/>
<evidence type="ECO:0000256" key="6">
    <source>
        <dbReference type="ARBA" id="ARBA00023096"/>
    </source>
</evidence>
<evidence type="ECO:0000256" key="3">
    <source>
        <dbReference type="ARBA" id="ARBA00022857"/>
    </source>
</evidence>
<dbReference type="HAMAP" id="MF_00536">
    <property type="entry name" value="PdxA"/>
    <property type="match status" value="1"/>
</dbReference>
<evidence type="ECO:0000256" key="7">
    <source>
        <dbReference type="HAMAP-Rule" id="MF_00536"/>
    </source>
</evidence>
<dbReference type="Gene3D" id="3.40.718.10">
    <property type="entry name" value="Isopropylmalate Dehydrogenase"/>
    <property type="match status" value="1"/>
</dbReference>
<feature type="binding site" evidence="7">
    <location>
        <position position="293"/>
    </location>
    <ligand>
        <name>substrate</name>
    </ligand>
</feature>
<evidence type="ECO:0000256" key="1">
    <source>
        <dbReference type="ARBA" id="ARBA00022490"/>
    </source>
</evidence>
<feature type="binding site" evidence="7">
    <location>
        <position position="167"/>
    </location>
    <ligand>
        <name>a divalent metal cation</name>
        <dbReference type="ChEBI" id="CHEBI:60240"/>
        <note>ligand shared between dimeric partners</note>
    </ligand>
</feature>
<dbReference type="NCBIfam" id="TIGR00557">
    <property type="entry name" value="pdxA"/>
    <property type="match status" value="1"/>
</dbReference>
<feature type="binding site" evidence="7">
    <location>
        <position position="284"/>
    </location>
    <ligand>
        <name>substrate</name>
    </ligand>
</feature>
<dbReference type="GO" id="GO:0008615">
    <property type="term" value="P:pyridoxine biosynthetic process"/>
    <property type="evidence" value="ECO:0007669"/>
    <property type="project" value="UniProtKB-UniRule"/>
</dbReference>
<reference evidence="8 9" key="1">
    <citation type="submission" date="2016-11" db="EMBL/GenBank/DDBJ databases">
        <title>Study of marine rhodopsin-containing bacteria.</title>
        <authorList>
            <person name="Yoshizawa S."/>
            <person name="Kumagai Y."/>
            <person name="Kogure K."/>
        </authorList>
    </citation>
    <scope>NUCLEOTIDE SEQUENCE [LARGE SCALE GENOMIC DNA]</scope>
    <source>
        <strain evidence="8 9">SG-29</strain>
    </source>
</reference>
<dbReference type="PANTHER" id="PTHR30004">
    <property type="entry name" value="4-HYDROXYTHREONINE-4-PHOSPHATE DEHYDROGENASE"/>
    <property type="match status" value="1"/>
</dbReference>
<keyword evidence="4 7" id="KW-0560">Oxidoreductase</keyword>
<evidence type="ECO:0000256" key="5">
    <source>
        <dbReference type="ARBA" id="ARBA00023027"/>
    </source>
</evidence>
<keyword evidence="3 7" id="KW-0521">NADP</keyword>
<comment type="catalytic activity">
    <reaction evidence="7">
        <text>4-(phosphooxy)-L-threonine + NAD(+) = 3-amino-2-oxopropyl phosphate + CO2 + NADH</text>
        <dbReference type="Rhea" id="RHEA:32275"/>
        <dbReference type="ChEBI" id="CHEBI:16526"/>
        <dbReference type="ChEBI" id="CHEBI:57279"/>
        <dbReference type="ChEBI" id="CHEBI:57540"/>
        <dbReference type="ChEBI" id="CHEBI:57945"/>
        <dbReference type="ChEBI" id="CHEBI:58452"/>
        <dbReference type="EC" id="1.1.1.262"/>
    </reaction>
</comment>
<proteinExistence type="inferred from homology"/>
<dbReference type="GO" id="GO:0046872">
    <property type="term" value="F:metal ion binding"/>
    <property type="evidence" value="ECO:0007669"/>
    <property type="project" value="UniProtKB-UniRule"/>
</dbReference>
<comment type="subunit">
    <text evidence="7">Homodimer.</text>
</comment>
<dbReference type="GO" id="GO:0050570">
    <property type="term" value="F:4-hydroxythreonine-4-phosphate dehydrogenase activity"/>
    <property type="evidence" value="ECO:0007669"/>
    <property type="project" value="UniProtKB-UniRule"/>
</dbReference>
<protein>
    <recommendedName>
        <fullName evidence="7">4-hydroxythreonine-4-phosphate dehydrogenase</fullName>
        <ecNumber evidence="7">1.1.1.262</ecNumber>
    </recommendedName>
    <alternativeName>
        <fullName evidence="7">4-(phosphohydroxy)-L-threonine dehydrogenase</fullName>
    </alternativeName>
</protein>
<comment type="caution">
    <text evidence="8">The sequence shown here is derived from an EMBL/GenBank/DDBJ whole genome shotgun (WGS) entry which is preliminary data.</text>
</comment>
<feature type="binding site" evidence="7">
    <location>
        <position position="134"/>
    </location>
    <ligand>
        <name>substrate</name>
    </ligand>
</feature>
<dbReference type="GO" id="GO:0042823">
    <property type="term" value="P:pyridoxal phosphate biosynthetic process"/>
    <property type="evidence" value="ECO:0007669"/>
    <property type="project" value="UniProtKB-UniRule"/>
</dbReference>
<dbReference type="Proteomes" id="UP000216446">
    <property type="component" value="Unassembled WGS sequence"/>
</dbReference>
<keyword evidence="2 7" id="KW-0479">Metal-binding</keyword>
<dbReference type="PANTHER" id="PTHR30004:SF6">
    <property type="entry name" value="D-THREONATE 4-PHOSPHATE DEHYDROGENASE"/>
    <property type="match status" value="1"/>
</dbReference>
<dbReference type="EC" id="1.1.1.262" evidence="7"/>
<evidence type="ECO:0000313" key="8">
    <source>
        <dbReference type="EMBL" id="OZC02113.1"/>
    </source>
</evidence>
<keyword evidence="9" id="KW-1185">Reference proteome</keyword>
<comment type="cofactor">
    <cofactor evidence="7">
        <name>a divalent metal cation</name>
        <dbReference type="ChEBI" id="CHEBI:60240"/>
    </cofactor>
    <text evidence="7">Binds 1 divalent metal cation per subunit.</text>
</comment>
<keyword evidence="1 7" id="KW-0963">Cytoplasm</keyword>
<dbReference type="UniPathway" id="UPA00244">
    <property type="reaction ID" value="UER00312"/>
</dbReference>
<feature type="binding site" evidence="7">
    <location>
        <position position="133"/>
    </location>
    <ligand>
        <name>substrate</name>
    </ligand>
</feature>
<dbReference type="SUPFAM" id="SSF53659">
    <property type="entry name" value="Isocitrate/Isopropylmalate dehydrogenase-like"/>
    <property type="match status" value="1"/>
</dbReference>
<comment type="pathway">
    <text evidence="7">Cofactor biosynthesis; pyridoxine 5'-phosphate biosynthesis; pyridoxine 5'-phosphate from D-erythrose 4-phosphate: step 4/5.</text>
</comment>
<keyword evidence="5 7" id="KW-0520">NAD</keyword>
<comment type="subcellular location">
    <subcellularLocation>
        <location evidence="7">Cytoplasm</location>
    </subcellularLocation>
</comment>
<keyword evidence="6 7" id="KW-0664">Pyridoxine biosynthesis</keyword>
<dbReference type="Pfam" id="PF04166">
    <property type="entry name" value="PdxA"/>
    <property type="match status" value="1"/>
</dbReference>
<dbReference type="InParanoid" id="A0A259TWI8"/>
<evidence type="ECO:0000313" key="9">
    <source>
        <dbReference type="Proteomes" id="UP000216446"/>
    </source>
</evidence>
<dbReference type="InterPro" id="IPR037510">
    <property type="entry name" value="PdxA"/>
</dbReference>
<comment type="function">
    <text evidence="7">Catalyzes the NAD(P)-dependent oxidation of 4-(phosphooxy)-L-threonine (HTP) into 2-amino-3-oxo-4-(phosphooxy)butyric acid which spontaneously decarboxylates to form 3-amino-2-oxopropyl phosphate (AHAP).</text>
</comment>
<evidence type="ECO:0000256" key="2">
    <source>
        <dbReference type="ARBA" id="ARBA00022723"/>
    </source>
</evidence>
<dbReference type="FunCoup" id="A0A259TWI8">
    <property type="interactions" value="265"/>
</dbReference>
<dbReference type="GO" id="GO:0005737">
    <property type="term" value="C:cytoplasm"/>
    <property type="evidence" value="ECO:0007669"/>
    <property type="project" value="UniProtKB-SubCell"/>
</dbReference>
<dbReference type="GO" id="GO:0051287">
    <property type="term" value="F:NAD binding"/>
    <property type="evidence" value="ECO:0007669"/>
    <property type="project" value="InterPro"/>
</dbReference>
<gene>
    <name evidence="7" type="primary">pdxA</name>
    <name evidence="8" type="ORF">BSZ36_03405</name>
</gene>
<comment type="similarity">
    <text evidence="7">Belongs to the PdxA family.</text>
</comment>
<organism evidence="8 9">
    <name type="scientific">Rubricoccus marinus</name>
    <dbReference type="NCBI Taxonomy" id="716817"/>
    <lineage>
        <taxon>Bacteria</taxon>
        <taxon>Pseudomonadati</taxon>
        <taxon>Rhodothermota</taxon>
        <taxon>Rhodothermia</taxon>
        <taxon>Rhodothermales</taxon>
        <taxon>Rubricoccaceae</taxon>
        <taxon>Rubricoccus</taxon>
    </lineage>
</organism>
<feature type="binding site" evidence="7">
    <location>
        <position position="212"/>
    </location>
    <ligand>
        <name>a divalent metal cation</name>
        <dbReference type="ChEBI" id="CHEBI:60240"/>
        <note>ligand shared between dimeric partners</note>
    </ligand>
</feature>
<dbReference type="AlphaFoldDB" id="A0A259TWI8"/>
<comment type="miscellaneous">
    <text evidence="7">The active site is located at the dimer interface.</text>
</comment>
<accession>A0A259TWI8</accession>
<sequence>MRPTLALTLGDPNGIGPEIVLKAARDAGLAPLARLVAVGPANVLEAQADALGLGPITRLDGFADVAPEGTLGVIDTGDAETEWGRTTASGGRAAIDAVARACDACLSGEADGMVTAPLSKEAISLAGVSFPGHTEYLQDRTGAPDVVMVLASNLARGALRVALTTVHEPIARVAALVTQERIGTVLNTLDAGLRQRLGVPEPRIAVLGLNPHASDGGVIGAEDLTVVAPAVEAARARGVNASGPFPADAFFGRGSWSRVDAVLAMYHDQGLAPFKALAMGGGVNLTLGLPIVRTSPDHGTAFDIAGRGIADASSFAEAVRMAAEMAVMRNA</sequence>
<feature type="binding site" evidence="7">
    <location>
        <position position="267"/>
    </location>
    <ligand>
        <name>a divalent metal cation</name>
        <dbReference type="ChEBI" id="CHEBI:60240"/>
        <note>ligand shared between dimeric partners</note>
    </ligand>
</feature>
<name>A0A259TWI8_9BACT</name>
<dbReference type="EMBL" id="MQWB01000001">
    <property type="protein sequence ID" value="OZC02113.1"/>
    <property type="molecule type" value="Genomic_DNA"/>
</dbReference>
<evidence type="ECO:0000256" key="4">
    <source>
        <dbReference type="ARBA" id="ARBA00023002"/>
    </source>
</evidence>
<dbReference type="RefSeq" id="WP_094546020.1">
    <property type="nucleotide sequence ID" value="NZ_MQWB01000001.1"/>
</dbReference>